<reference evidence="2" key="1">
    <citation type="journal article" date="2014" name="Int. J. Syst. Evol. Microbiol.">
        <title>Complete genome of a new Firmicutes species belonging to the dominant human colonic microbiota ('Ruminococcus bicirculans') reveals two chromosomes and a selective capacity to utilize plant glucans.</title>
        <authorList>
            <consortium name="NISC Comparative Sequencing Program"/>
            <person name="Wegmann U."/>
            <person name="Louis P."/>
            <person name="Goesmann A."/>
            <person name="Henrissat B."/>
            <person name="Duncan S.H."/>
            <person name="Flint H.J."/>
        </authorList>
    </citation>
    <scope>NUCLEOTIDE SEQUENCE</scope>
    <source>
        <strain evidence="2">CGMCC 1.18437</strain>
    </source>
</reference>
<feature type="domain" description="Phosphoribosyltransferase" evidence="1">
    <location>
        <begin position="59"/>
        <end position="140"/>
    </location>
</feature>
<keyword evidence="3" id="KW-0328">Glycosyltransferase</keyword>
<comment type="caution">
    <text evidence="3">The sequence shown here is derived from an EMBL/GenBank/DDBJ whole genome shotgun (WGS) entry which is preliminary data.</text>
</comment>
<keyword evidence="5" id="KW-1185">Reference proteome</keyword>
<dbReference type="SUPFAM" id="SSF53271">
    <property type="entry name" value="PRTase-like"/>
    <property type="match status" value="1"/>
</dbReference>
<dbReference type="RefSeq" id="WP_184116223.1">
    <property type="nucleotide sequence ID" value="NZ_BNAJ01000022.1"/>
</dbReference>
<evidence type="ECO:0000313" key="4">
    <source>
        <dbReference type="Proteomes" id="UP000539473"/>
    </source>
</evidence>
<reference evidence="2" key="4">
    <citation type="submission" date="2024-05" db="EMBL/GenBank/DDBJ databases">
        <authorList>
            <person name="Sun Q."/>
            <person name="Zhou Y."/>
        </authorList>
    </citation>
    <scope>NUCLEOTIDE SEQUENCE</scope>
    <source>
        <strain evidence="2">CGMCC 1.18437</strain>
    </source>
</reference>
<keyword evidence="3" id="KW-0808">Transferase</keyword>
<dbReference type="AlphaFoldDB" id="A0A7W8KJ58"/>
<dbReference type="EMBL" id="JACHFK010000021">
    <property type="protein sequence ID" value="MBB5379151.1"/>
    <property type="molecule type" value="Genomic_DNA"/>
</dbReference>
<gene>
    <name evidence="2" type="primary">pyrE</name>
    <name evidence="2" type="ORF">GCM10017781_45800</name>
    <name evidence="3" type="ORF">HNQ07_004666</name>
</gene>
<sequence length="186" mass="19632">MTLGVLELLRQAGALRQGHTVLQGGAHADGWIDKGPVMRDPGTLDEVALLQAGQLRGAWPDATLLVGVPECGAVLAAFVARHLRLPVAFVRVGEAPAWHRMHVPVAPQRVVIVEDLIGTGRGVRTAAAFLEGEGHTVLGVSAWINRADLSPLASQTLAATPYPGVPENRCLHCAQGAQVAFRGVRE</sequence>
<evidence type="ECO:0000313" key="5">
    <source>
        <dbReference type="Proteomes" id="UP000619376"/>
    </source>
</evidence>
<dbReference type="Gene3D" id="3.40.50.2020">
    <property type="match status" value="1"/>
</dbReference>
<accession>A0A7W8KJ58</accession>
<proteinExistence type="predicted"/>
<name>A0A7W8KJ58_9DEIO</name>
<dbReference type="GO" id="GO:0004588">
    <property type="term" value="F:orotate phosphoribosyltransferase activity"/>
    <property type="evidence" value="ECO:0007669"/>
    <property type="project" value="UniProtKB-EC"/>
</dbReference>
<evidence type="ECO:0000313" key="2">
    <source>
        <dbReference type="EMBL" id="GHF64856.1"/>
    </source>
</evidence>
<dbReference type="EMBL" id="BNAJ01000022">
    <property type="protein sequence ID" value="GHF64856.1"/>
    <property type="molecule type" value="Genomic_DNA"/>
</dbReference>
<dbReference type="EC" id="2.4.2.10" evidence="3"/>
<dbReference type="InterPro" id="IPR029057">
    <property type="entry name" value="PRTase-like"/>
</dbReference>
<dbReference type="CDD" id="cd06223">
    <property type="entry name" value="PRTases_typeI"/>
    <property type="match status" value="1"/>
</dbReference>
<dbReference type="Proteomes" id="UP000539473">
    <property type="component" value="Unassembled WGS sequence"/>
</dbReference>
<dbReference type="InterPro" id="IPR000836">
    <property type="entry name" value="PRTase_dom"/>
</dbReference>
<dbReference type="Pfam" id="PF00156">
    <property type="entry name" value="Pribosyltran"/>
    <property type="match status" value="1"/>
</dbReference>
<dbReference type="Proteomes" id="UP000619376">
    <property type="component" value="Unassembled WGS sequence"/>
</dbReference>
<reference evidence="5" key="2">
    <citation type="journal article" date="2019" name="Int. J. Syst. Evol. Microbiol.">
        <title>The Global Catalogue of Microorganisms (GCM) 10K type strain sequencing project: providing services to taxonomists for standard genome sequencing and annotation.</title>
        <authorList>
            <consortium name="The Broad Institute Genomics Platform"/>
            <consortium name="The Broad Institute Genome Sequencing Center for Infectious Disease"/>
            <person name="Wu L."/>
            <person name="Ma J."/>
        </authorList>
    </citation>
    <scope>NUCLEOTIDE SEQUENCE [LARGE SCALE GENOMIC DNA]</scope>
    <source>
        <strain evidence="5">CGMCC 1.18437</strain>
    </source>
</reference>
<evidence type="ECO:0000259" key="1">
    <source>
        <dbReference type="Pfam" id="PF00156"/>
    </source>
</evidence>
<reference evidence="3 4" key="3">
    <citation type="submission" date="2020-08" db="EMBL/GenBank/DDBJ databases">
        <title>Genomic Encyclopedia of Type Strains, Phase IV (KMG-IV): sequencing the most valuable type-strain genomes for metagenomic binning, comparative biology and taxonomic classification.</title>
        <authorList>
            <person name="Goeker M."/>
        </authorList>
    </citation>
    <scope>NUCLEOTIDE SEQUENCE [LARGE SCALE GENOMIC DNA]</scope>
    <source>
        <strain evidence="3 4">DSM 27521</strain>
    </source>
</reference>
<evidence type="ECO:0000313" key="3">
    <source>
        <dbReference type="EMBL" id="MBB5379151.1"/>
    </source>
</evidence>
<organism evidence="3 4">
    <name type="scientific">Deinococcus metalli</name>
    <dbReference type="NCBI Taxonomy" id="1141878"/>
    <lineage>
        <taxon>Bacteria</taxon>
        <taxon>Thermotogati</taxon>
        <taxon>Deinococcota</taxon>
        <taxon>Deinococci</taxon>
        <taxon>Deinococcales</taxon>
        <taxon>Deinococcaceae</taxon>
        <taxon>Deinococcus</taxon>
    </lineage>
</organism>
<protein>
    <submittedName>
        <fullName evidence="3">Orotate phosphoribosyltransferase</fullName>
        <ecNumber evidence="3">2.4.2.10</ecNumber>
    </submittedName>
</protein>